<keyword evidence="1" id="KW-1133">Transmembrane helix</keyword>
<sequence length="96" mass="11143">MRGLAIKESLGRMQERIGEMLDRVAANTAQMTMNEEKNMNIVARLHDVITYCRVFMIVTIVFIVLMLLLVIAYWVQDRRKSRSDTFYIVVQGMTGQ</sequence>
<keyword evidence="1" id="KW-0812">Transmembrane</keyword>
<dbReference type="EMBL" id="KV427663">
    <property type="protein sequence ID" value="KZT01515.1"/>
    <property type="molecule type" value="Genomic_DNA"/>
</dbReference>
<dbReference type="RefSeq" id="XP_040759255.1">
    <property type="nucleotide sequence ID" value="XM_040902557.1"/>
</dbReference>
<accession>A0A165BRE8</accession>
<proteinExistence type="predicted"/>
<evidence type="ECO:0000313" key="3">
    <source>
        <dbReference type="Proteomes" id="UP000076871"/>
    </source>
</evidence>
<reference evidence="2 3" key="1">
    <citation type="journal article" date="2016" name="Mol. Biol. Evol.">
        <title>Comparative Genomics of Early-Diverging Mushroom-Forming Fungi Provides Insights into the Origins of Lignocellulose Decay Capabilities.</title>
        <authorList>
            <person name="Nagy L.G."/>
            <person name="Riley R."/>
            <person name="Tritt A."/>
            <person name="Adam C."/>
            <person name="Daum C."/>
            <person name="Floudas D."/>
            <person name="Sun H."/>
            <person name="Yadav J.S."/>
            <person name="Pangilinan J."/>
            <person name="Larsson K.H."/>
            <person name="Matsuura K."/>
            <person name="Barry K."/>
            <person name="Labutti K."/>
            <person name="Kuo R."/>
            <person name="Ohm R.A."/>
            <person name="Bhattacharya S.S."/>
            <person name="Shirouzu T."/>
            <person name="Yoshinaga Y."/>
            <person name="Martin F.M."/>
            <person name="Grigoriev I.V."/>
            <person name="Hibbett D.S."/>
        </authorList>
    </citation>
    <scope>NUCLEOTIDE SEQUENCE [LARGE SCALE GENOMIC DNA]</scope>
    <source>
        <strain evidence="2 3">93-53</strain>
    </source>
</reference>
<keyword evidence="3" id="KW-1185">Reference proteome</keyword>
<feature type="transmembrane region" description="Helical" evidence="1">
    <location>
        <begin position="54"/>
        <end position="75"/>
    </location>
</feature>
<protein>
    <submittedName>
        <fullName evidence="2">Uncharacterized protein</fullName>
    </submittedName>
</protein>
<evidence type="ECO:0000313" key="2">
    <source>
        <dbReference type="EMBL" id="KZT01515.1"/>
    </source>
</evidence>
<dbReference type="AlphaFoldDB" id="A0A165BRE8"/>
<organism evidence="2 3">
    <name type="scientific">Laetiporus sulphureus 93-53</name>
    <dbReference type="NCBI Taxonomy" id="1314785"/>
    <lineage>
        <taxon>Eukaryota</taxon>
        <taxon>Fungi</taxon>
        <taxon>Dikarya</taxon>
        <taxon>Basidiomycota</taxon>
        <taxon>Agaricomycotina</taxon>
        <taxon>Agaricomycetes</taxon>
        <taxon>Polyporales</taxon>
        <taxon>Laetiporus</taxon>
    </lineage>
</organism>
<keyword evidence="1" id="KW-0472">Membrane</keyword>
<name>A0A165BRE8_9APHY</name>
<dbReference type="InParanoid" id="A0A165BRE8"/>
<evidence type="ECO:0000256" key="1">
    <source>
        <dbReference type="SAM" id="Phobius"/>
    </source>
</evidence>
<dbReference type="Proteomes" id="UP000076871">
    <property type="component" value="Unassembled WGS sequence"/>
</dbReference>
<dbReference type="GeneID" id="63819588"/>
<gene>
    <name evidence="2" type="ORF">LAESUDRAFT_458468</name>
</gene>